<evidence type="ECO:0000256" key="4">
    <source>
        <dbReference type="PROSITE-ProRule" id="PRU00335"/>
    </source>
</evidence>
<dbReference type="AlphaFoldDB" id="A0A561BYL4"/>
<feature type="domain" description="HTH tetR-type" evidence="5">
    <location>
        <begin position="20"/>
        <end position="79"/>
    </location>
</feature>
<dbReference type="Pfam" id="PF00440">
    <property type="entry name" value="TetR_N"/>
    <property type="match status" value="1"/>
</dbReference>
<dbReference type="InterPro" id="IPR001647">
    <property type="entry name" value="HTH_TetR"/>
</dbReference>
<keyword evidence="3" id="KW-0804">Transcription</keyword>
<dbReference type="EMBL" id="VIVK01000001">
    <property type="protein sequence ID" value="TWD83990.1"/>
    <property type="molecule type" value="Genomic_DNA"/>
</dbReference>
<dbReference type="PRINTS" id="PR00455">
    <property type="entry name" value="HTHTETR"/>
</dbReference>
<proteinExistence type="predicted"/>
<name>A0A561BYL4_9ACTN</name>
<keyword evidence="1" id="KW-0805">Transcription regulation</keyword>
<evidence type="ECO:0000256" key="1">
    <source>
        <dbReference type="ARBA" id="ARBA00023015"/>
    </source>
</evidence>
<dbReference type="SUPFAM" id="SSF46689">
    <property type="entry name" value="Homeodomain-like"/>
    <property type="match status" value="1"/>
</dbReference>
<sequence length="210" mass="23129">MLTQLISDLVSPRATPLPPDERRAAIVEATLPLLEEYGPDVTTRQIAEAAGIAEGTIFRAFGSKDALVDAALRTAFDSAPLLKLLHDIDTTLPLRERMIAGVEASQSRLRAVFKLLFALRVARPPVLRNEDPQDEARRKADADEADRIFADLLRPDADQLSCSPEEAVRRIRMITFSATHPMISGGQTMTAEEIVDFALDGVRHHHSGDR</sequence>
<dbReference type="GO" id="GO:0003700">
    <property type="term" value="F:DNA-binding transcription factor activity"/>
    <property type="evidence" value="ECO:0007669"/>
    <property type="project" value="TreeGrafter"/>
</dbReference>
<keyword evidence="2 4" id="KW-0238">DNA-binding</keyword>
<dbReference type="PROSITE" id="PS01081">
    <property type="entry name" value="HTH_TETR_1"/>
    <property type="match status" value="1"/>
</dbReference>
<evidence type="ECO:0000256" key="2">
    <source>
        <dbReference type="ARBA" id="ARBA00023125"/>
    </source>
</evidence>
<dbReference type="InterPro" id="IPR009057">
    <property type="entry name" value="Homeodomain-like_sf"/>
</dbReference>
<dbReference type="GO" id="GO:0000976">
    <property type="term" value="F:transcription cis-regulatory region binding"/>
    <property type="evidence" value="ECO:0007669"/>
    <property type="project" value="TreeGrafter"/>
</dbReference>
<dbReference type="PANTHER" id="PTHR30055">
    <property type="entry name" value="HTH-TYPE TRANSCRIPTIONAL REGULATOR RUTR"/>
    <property type="match status" value="1"/>
</dbReference>
<gene>
    <name evidence="6" type="ORF">FB561_5161</name>
</gene>
<dbReference type="InterPro" id="IPR023772">
    <property type="entry name" value="DNA-bd_HTH_TetR-type_CS"/>
</dbReference>
<protein>
    <submittedName>
        <fullName evidence="6">TetR family transcriptional regulator</fullName>
    </submittedName>
</protein>
<feature type="DNA-binding region" description="H-T-H motif" evidence="4">
    <location>
        <begin position="42"/>
        <end position="61"/>
    </location>
</feature>
<accession>A0A561BYL4</accession>
<evidence type="ECO:0000313" key="7">
    <source>
        <dbReference type="Proteomes" id="UP000318380"/>
    </source>
</evidence>
<dbReference type="PANTHER" id="PTHR30055:SF234">
    <property type="entry name" value="HTH-TYPE TRANSCRIPTIONAL REGULATOR BETI"/>
    <property type="match status" value="1"/>
</dbReference>
<evidence type="ECO:0000259" key="5">
    <source>
        <dbReference type="PROSITE" id="PS50977"/>
    </source>
</evidence>
<evidence type="ECO:0000313" key="6">
    <source>
        <dbReference type="EMBL" id="TWD83990.1"/>
    </source>
</evidence>
<dbReference type="InterPro" id="IPR050109">
    <property type="entry name" value="HTH-type_TetR-like_transc_reg"/>
</dbReference>
<organism evidence="6 7">
    <name type="scientific">Kribbella amoyensis</name>
    <dbReference type="NCBI Taxonomy" id="996641"/>
    <lineage>
        <taxon>Bacteria</taxon>
        <taxon>Bacillati</taxon>
        <taxon>Actinomycetota</taxon>
        <taxon>Actinomycetes</taxon>
        <taxon>Propionibacteriales</taxon>
        <taxon>Kribbellaceae</taxon>
        <taxon>Kribbella</taxon>
    </lineage>
</organism>
<dbReference type="PROSITE" id="PS50977">
    <property type="entry name" value="HTH_TETR_2"/>
    <property type="match status" value="1"/>
</dbReference>
<reference evidence="6 7" key="1">
    <citation type="submission" date="2019-06" db="EMBL/GenBank/DDBJ databases">
        <title>Sequencing the genomes of 1000 actinobacteria strains.</title>
        <authorList>
            <person name="Klenk H.-P."/>
        </authorList>
    </citation>
    <scope>NUCLEOTIDE SEQUENCE [LARGE SCALE GENOMIC DNA]</scope>
    <source>
        <strain evidence="6 7">DSM 24683</strain>
    </source>
</reference>
<keyword evidence="7" id="KW-1185">Reference proteome</keyword>
<evidence type="ECO:0000256" key="3">
    <source>
        <dbReference type="ARBA" id="ARBA00023163"/>
    </source>
</evidence>
<dbReference type="Proteomes" id="UP000318380">
    <property type="component" value="Unassembled WGS sequence"/>
</dbReference>
<comment type="caution">
    <text evidence="6">The sequence shown here is derived from an EMBL/GenBank/DDBJ whole genome shotgun (WGS) entry which is preliminary data.</text>
</comment>
<dbReference type="Gene3D" id="1.10.357.10">
    <property type="entry name" value="Tetracycline Repressor, domain 2"/>
    <property type="match status" value="1"/>
</dbReference>